<feature type="transmembrane region" description="Helical" evidence="7">
    <location>
        <begin position="160"/>
        <end position="183"/>
    </location>
</feature>
<feature type="transmembrane region" description="Helical" evidence="7">
    <location>
        <begin position="7"/>
        <end position="26"/>
    </location>
</feature>
<organism evidence="9 10">
    <name type="scientific">Acerihabitans arboris</name>
    <dbReference type="NCBI Taxonomy" id="2691583"/>
    <lineage>
        <taxon>Bacteria</taxon>
        <taxon>Pseudomonadati</taxon>
        <taxon>Pseudomonadota</taxon>
        <taxon>Gammaproteobacteria</taxon>
        <taxon>Enterobacterales</taxon>
        <taxon>Pectobacteriaceae</taxon>
        <taxon>Acerihabitans</taxon>
    </lineage>
</organism>
<protein>
    <submittedName>
        <fullName evidence="9">Carbon starvation protein A</fullName>
    </submittedName>
</protein>
<evidence type="ECO:0000256" key="4">
    <source>
        <dbReference type="ARBA" id="ARBA00022692"/>
    </source>
</evidence>
<feature type="transmembrane region" description="Helical" evidence="7">
    <location>
        <begin position="256"/>
        <end position="277"/>
    </location>
</feature>
<feature type="transmembrane region" description="Helical" evidence="7">
    <location>
        <begin position="93"/>
        <end position="111"/>
    </location>
</feature>
<dbReference type="RefSeq" id="WP_162364996.1">
    <property type="nucleotide sequence ID" value="NZ_WUBS01000003.1"/>
</dbReference>
<keyword evidence="5 7" id="KW-1133">Transmembrane helix</keyword>
<feature type="transmembrane region" description="Helical" evidence="7">
    <location>
        <begin position="284"/>
        <end position="305"/>
    </location>
</feature>
<keyword evidence="6 7" id="KW-0472">Membrane</keyword>
<evidence type="ECO:0000313" key="10">
    <source>
        <dbReference type="Proteomes" id="UP000461443"/>
    </source>
</evidence>
<evidence type="ECO:0000256" key="5">
    <source>
        <dbReference type="ARBA" id="ARBA00022989"/>
    </source>
</evidence>
<feature type="transmembrane region" description="Helical" evidence="7">
    <location>
        <begin position="360"/>
        <end position="385"/>
    </location>
</feature>
<feature type="transmembrane region" description="Helical" evidence="7">
    <location>
        <begin position="325"/>
        <end position="348"/>
    </location>
</feature>
<name>A0A845SG34_9GAMM</name>
<dbReference type="AlphaFoldDB" id="A0A845SG34"/>
<feature type="transmembrane region" description="Helical" evidence="7">
    <location>
        <begin position="189"/>
        <end position="210"/>
    </location>
</feature>
<dbReference type="GO" id="GO:0005886">
    <property type="term" value="C:plasma membrane"/>
    <property type="evidence" value="ECO:0007669"/>
    <property type="project" value="UniProtKB-SubCell"/>
</dbReference>
<sequence>MRNIASHLIWILVAVAGAFGLGVIALHNGEKINALWILVVAVSVYLIAYRYYSRFIARRVLRLDATRMTPAYRHNDGLDYVPTNKYVLFGHHFAAIAGAGPLVGPVLAAQMGYLPGMIWILAGVVLAGAVQDFMVLFVSTRRDGRSLGDLIKQELGAVPGVIALFGTFMIMIIILAVLALIVVKALTNSPWGAFTVGCTIPLAIFMGIYLRFIRPGKIGEISIIGFVVLMAAIIYGGDISRSPTLAPYFTLDGKQLTWTLVIYGGIASILPVWLLLAPRDYLSTFLKIGTIVGLAIGIVFIAPTLEMPSMTRFIDGTGPVWSGSLFPFLFITIACGAVSGFHALIASGTTPKMLENETQAAFIGYGGMLMESFVAIMALIAASVIDPGIYFAMNSPAAALGGTTVEAAAATVSGWGFEITPQMLTEYAQSVGESSIVSRAGGAPTLAVGMAHILSQAVSSISMAFWYHFAILFEALFILTAVDAGTRAGRFMLQDLLGVAVPSLRRTDSLAANIIATALCVAAWGYFLYQGVVDPLGGINTLWPLFGIANQMLATMALTLCFVVLFKMKRQAYAWVAGLPMTLLLVFTTTAGLMKILSDDPRVGFLALARKYQAGIDQNQIIGPAKTMQEMGRLVFNNQLNAGLTALFIFVMISIFLFGLRSAYLAYRLDKRSDTEVPYQALPVTK</sequence>
<feature type="transmembrane region" description="Helical" evidence="7">
    <location>
        <begin position="117"/>
        <end position="139"/>
    </location>
</feature>
<feature type="transmembrane region" description="Helical" evidence="7">
    <location>
        <begin position="510"/>
        <end position="529"/>
    </location>
</feature>
<comment type="caution">
    <text evidence="9">The sequence shown here is derived from an EMBL/GenBank/DDBJ whole genome shotgun (WGS) entry which is preliminary data.</text>
</comment>
<keyword evidence="3" id="KW-1003">Cell membrane</keyword>
<evidence type="ECO:0000259" key="8">
    <source>
        <dbReference type="Pfam" id="PF02554"/>
    </source>
</evidence>
<dbReference type="InterPro" id="IPR003706">
    <property type="entry name" value="CstA_N"/>
</dbReference>
<gene>
    <name evidence="9" type="ORF">GRH90_05905</name>
</gene>
<feature type="domain" description="CstA N-terminal" evidence="8">
    <location>
        <begin position="33"/>
        <end position="591"/>
    </location>
</feature>
<keyword evidence="10" id="KW-1185">Reference proteome</keyword>
<keyword evidence="4 7" id="KW-0812">Transmembrane</keyword>
<dbReference type="PANTHER" id="PTHR30252">
    <property type="entry name" value="INNER MEMBRANE PEPTIDE TRANSPORTER"/>
    <property type="match status" value="1"/>
</dbReference>
<evidence type="ECO:0000256" key="2">
    <source>
        <dbReference type="ARBA" id="ARBA00007755"/>
    </source>
</evidence>
<evidence type="ECO:0000256" key="7">
    <source>
        <dbReference type="SAM" id="Phobius"/>
    </source>
</evidence>
<dbReference type="GO" id="GO:0009267">
    <property type="term" value="P:cellular response to starvation"/>
    <property type="evidence" value="ECO:0007669"/>
    <property type="project" value="InterPro"/>
</dbReference>
<evidence type="ECO:0000313" key="9">
    <source>
        <dbReference type="EMBL" id="NDL62287.1"/>
    </source>
</evidence>
<comment type="subcellular location">
    <subcellularLocation>
        <location evidence="1">Cell membrane</location>
        <topology evidence="1">Multi-pass membrane protein</topology>
    </subcellularLocation>
</comment>
<evidence type="ECO:0000256" key="6">
    <source>
        <dbReference type="ARBA" id="ARBA00023136"/>
    </source>
</evidence>
<dbReference type="EMBL" id="WUBS01000003">
    <property type="protein sequence ID" value="NDL62287.1"/>
    <property type="molecule type" value="Genomic_DNA"/>
</dbReference>
<proteinExistence type="inferred from homology"/>
<dbReference type="Proteomes" id="UP000461443">
    <property type="component" value="Unassembled WGS sequence"/>
</dbReference>
<evidence type="ECO:0000256" key="3">
    <source>
        <dbReference type="ARBA" id="ARBA00022475"/>
    </source>
</evidence>
<dbReference type="PANTHER" id="PTHR30252:SF2">
    <property type="entry name" value="PEPTIDE TRANSPORTER CSTA"/>
    <property type="match status" value="1"/>
</dbReference>
<evidence type="ECO:0000256" key="1">
    <source>
        <dbReference type="ARBA" id="ARBA00004651"/>
    </source>
</evidence>
<reference evidence="9 10" key="1">
    <citation type="submission" date="2019-12" db="EMBL/GenBank/DDBJ databases">
        <authorList>
            <person name="Lee S.D."/>
        </authorList>
    </citation>
    <scope>NUCLEOTIDE SEQUENCE [LARGE SCALE GENOMIC DNA]</scope>
    <source>
        <strain evidence="9 10">SAP-6</strain>
    </source>
</reference>
<feature type="transmembrane region" description="Helical" evidence="7">
    <location>
        <begin position="32"/>
        <end position="52"/>
    </location>
</feature>
<accession>A0A845SG34</accession>
<feature type="transmembrane region" description="Helical" evidence="7">
    <location>
        <begin position="217"/>
        <end position="236"/>
    </location>
</feature>
<comment type="similarity">
    <text evidence="2">Belongs to the peptide transporter carbon starvation (CstA) (TC 2.A.114) family.</text>
</comment>
<dbReference type="Pfam" id="PF02554">
    <property type="entry name" value="CstA"/>
    <property type="match status" value="1"/>
</dbReference>
<feature type="transmembrane region" description="Helical" evidence="7">
    <location>
        <begin position="464"/>
        <end position="482"/>
    </location>
</feature>
<reference evidence="9 10" key="2">
    <citation type="submission" date="2020-02" db="EMBL/GenBank/DDBJ databases">
        <title>The new genus of Enterobacteriales.</title>
        <authorList>
            <person name="Kim I.S."/>
        </authorList>
    </citation>
    <scope>NUCLEOTIDE SEQUENCE [LARGE SCALE GENOMIC DNA]</scope>
    <source>
        <strain evidence="9 10">SAP-6</strain>
    </source>
</reference>
<feature type="transmembrane region" description="Helical" evidence="7">
    <location>
        <begin position="541"/>
        <end position="566"/>
    </location>
</feature>
<dbReference type="InterPro" id="IPR051605">
    <property type="entry name" value="CstA"/>
</dbReference>
<feature type="transmembrane region" description="Helical" evidence="7">
    <location>
        <begin position="573"/>
        <end position="594"/>
    </location>
</feature>
<feature type="transmembrane region" description="Helical" evidence="7">
    <location>
        <begin position="640"/>
        <end position="660"/>
    </location>
</feature>